<dbReference type="KEGG" id="ruj:E5Z56_03230"/>
<dbReference type="PROSITE" id="PS50944">
    <property type="entry name" value="HTH_DTXR"/>
    <property type="match status" value="1"/>
</dbReference>
<dbReference type="GO" id="GO:0003700">
    <property type="term" value="F:DNA-binding transcription factor activity"/>
    <property type="evidence" value="ECO:0007669"/>
    <property type="project" value="InterPro"/>
</dbReference>
<dbReference type="Pfam" id="PF01325">
    <property type="entry name" value="Fe_dep_repress"/>
    <property type="match status" value="1"/>
</dbReference>
<dbReference type="AlphaFoldDB" id="A0A4P8XVI4"/>
<evidence type="ECO:0000313" key="7">
    <source>
        <dbReference type="Proteomes" id="UP000301475"/>
    </source>
</evidence>
<dbReference type="InterPro" id="IPR036421">
    <property type="entry name" value="Fe_dep_repressor_sf"/>
</dbReference>
<gene>
    <name evidence="6" type="ORF">E5Z56_03230</name>
</gene>
<dbReference type="Pfam" id="PF02742">
    <property type="entry name" value="Fe_dep_repr_C"/>
    <property type="match status" value="1"/>
</dbReference>
<protein>
    <submittedName>
        <fullName evidence="6">Metal-dependent transcriptional regulator</fullName>
    </submittedName>
</protein>
<keyword evidence="2" id="KW-0805">Transcription regulation</keyword>
<dbReference type="GO" id="GO:0003677">
    <property type="term" value="F:DNA binding"/>
    <property type="evidence" value="ECO:0007669"/>
    <property type="project" value="UniProtKB-KW"/>
</dbReference>
<evidence type="ECO:0000259" key="5">
    <source>
        <dbReference type="PROSITE" id="PS50944"/>
    </source>
</evidence>
<proteinExistence type="inferred from homology"/>
<keyword evidence="3" id="KW-0238">DNA-binding</keyword>
<keyword evidence="4" id="KW-0804">Transcription</keyword>
<feature type="domain" description="HTH dtxR-type" evidence="5">
    <location>
        <begin position="3"/>
        <end position="64"/>
    </location>
</feature>
<dbReference type="SUPFAM" id="SSF47979">
    <property type="entry name" value="Iron-dependent repressor protein, dimerization domain"/>
    <property type="match status" value="1"/>
</dbReference>
<dbReference type="InterPro" id="IPR001367">
    <property type="entry name" value="Fe_dep_repressor"/>
</dbReference>
<dbReference type="InterPro" id="IPR036388">
    <property type="entry name" value="WH-like_DNA-bd_sf"/>
</dbReference>
<dbReference type="GO" id="GO:0046983">
    <property type="term" value="F:protein dimerization activity"/>
    <property type="evidence" value="ECO:0007669"/>
    <property type="project" value="InterPro"/>
</dbReference>
<dbReference type="PANTHER" id="PTHR33238">
    <property type="entry name" value="IRON (METAL) DEPENDENT REPRESSOR, DTXR FAMILY"/>
    <property type="match status" value="1"/>
</dbReference>
<dbReference type="InterPro" id="IPR036390">
    <property type="entry name" value="WH_DNA-bd_sf"/>
</dbReference>
<dbReference type="Gene3D" id="1.10.10.10">
    <property type="entry name" value="Winged helix-like DNA-binding domain superfamily/Winged helix DNA-binding domain"/>
    <property type="match status" value="1"/>
</dbReference>
<dbReference type="OrthoDB" id="9794394at2"/>
<sequence>MQLKESGEMYLESIYVLSKEHPYVRSIDVGEYLGYSKPSVSRAMGLLKDGGYVTANSDGHLTLTDLGREVAEKTYERHTVLTALFRKLGVDEKIAAADACKIEHVISDETFTALKHHAKKMENMANK</sequence>
<evidence type="ECO:0000313" key="6">
    <source>
        <dbReference type="EMBL" id="QCT06424.1"/>
    </source>
</evidence>
<dbReference type="InterPro" id="IPR022689">
    <property type="entry name" value="Iron_dep_repressor"/>
</dbReference>
<evidence type="ECO:0000256" key="2">
    <source>
        <dbReference type="ARBA" id="ARBA00023015"/>
    </source>
</evidence>
<dbReference type="Proteomes" id="UP000301475">
    <property type="component" value="Chromosome"/>
</dbReference>
<keyword evidence="7" id="KW-1185">Reference proteome</keyword>
<dbReference type="Gene3D" id="1.10.60.10">
    <property type="entry name" value="Iron dependent repressor, metal binding and dimerisation domain"/>
    <property type="match status" value="1"/>
</dbReference>
<evidence type="ECO:0000256" key="1">
    <source>
        <dbReference type="ARBA" id="ARBA00007871"/>
    </source>
</evidence>
<organism evidence="6 7">
    <name type="scientific">Ruminococcus bovis</name>
    <dbReference type="NCBI Taxonomy" id="2564099"/>
    <lineage>
        <taxon>Bacteria</taxon>
        <taxon>Bacillati</taxon>
        <taxon>Bacillota</taxon>
        <taxon>Clostridia</taxon>
        <taxon>Eubacteriales</taxon>
        <taxon>Oscillospiraceae</taxon>
        <taxon>Ruminococcus</taxon>
    </lineage>
</organism>
<comment type="similarity">
    <text evidence="1">Belongs to the DtxR/MntR family.</text>
</comment>
<evidence type="ECO:0000256" key="4">
    <source>
        <dbReference type="ARBA" id="ARBA00023163"/>
    </source>
</evidence>
<dbReference type="EMBL" id="CP039381">
    <property type="protein sequence ID" value="QCT06424.1"/>
    <property type="molecule type" value="Genomic_DNA"/>
</dbReference>
<dbReference type="InterPro" id="IPR050536">
    <property type="entry name" value="DtxR_MntR_Metal-Reg"/>
</dbReference>
<dbReference type="InterPro" id="IPR022687">
    <property type="entry name" value="HTH_DTXR"/>
</dbReference>
<dbReference type="GO" id="GO:0046914">
    <property type="term" value="F:transition metal ion binding"/>
    <property type="evidence" value="ECO:0007669"/>
    <property type="project" value="InterPro"/>
</dbReference>
<name>A0A4P8XVI4_9FIRM</name>
<dbReference type="SMART" id="SM00529">
    <property type="entry name" value="HTH_DTXR"/>
    <property type="match status" value="1"/>
</dbReference>
<reference evidence="6 7" key="1">
    <citation type="submission" date="2019-04" db="EMBL/GenBank/DDBJ databases">
        <authorList>
            <person name="Embree M."/>
            <person name="Gaffney J.R."/>
        </authorList>
    </citation>
    <scope>NUCLEOTIDE SEQUENCE [LARGE SCALE GENOMIC DNA]</scope>
    <source>
        <strain evidence="6 7">JE7A12</strain>
    </source>
</reference>
<dbReference type="PANTHER" id="PTHR33238:SF7">
    <property type="entry name" value="IRON-DEPENDENT TRANSCRIPTIONAL REGULATOR"/>
    <property type="match status" value="1"/>
</dbReference>
<dbReference type="RefSeq" id="WP_138156501.1">
    <property type="nucleotide sequence ID" value="NZ_CP039381.1"/>
</dbReference>
<evidence type="ECO:0000256" key="3">
    <source>
        <dbReference type="ARBA" id="ARBA00023125"/>
    </source>
</evidence>
<accession>A0A4P8XVI4</accession>
<dbReference type="SUPFAM" id="SSF46785">
    <property type="entry name" value="Winged helix' DNA-binding domain"/>
    <property type="match status" value="1"/>
</dbReference>